<dbReference type="PhylomeDB" id="B3RRT2"/>
<proteinExistence type="predicted"/>
<dbReference type="PROSITE" id="PS50174">
    <property type="entry name" value="G_PATCH"/>
    <property type="match status" value="1"/>
</dbReference>
<dbReference type="OrthoDB" id="4822at2759"/>
<name>B3RRT2_TRIAD</name>
<organism evidence="6 7">
    <name type="scientific">Trichoplax adhaerens</name>
    <name type="common">Trichoplax reptans</name>
    <dbReference type="NCBI Taxonomy" id="10228"/>
    <lineage>
        <taxon>Eukaryota</taxon>
        <taxon>Metazoa</taxon>
        <taxon>Placozoa</taxon>
        <taxon>Uniplacotomia</taxon>
        <taxon>Trichoplacea</taxon>
        <taxon>Trichoplacidae</taxon>
        <taxon>Trichoplax</taxon>
    </lineage>
</organism>
<evidence type="ECO:0000256" key="1">
    <source>
        <dbReference type="ARBA" id="ARBA00004123"/>
    </source>
</evidence>
<dbReference type="GO" id="GO:0005634">
    <property type="term" value="C:nucleus"/>
    <property type="evidence" value="ECO:0007669"/>
    <property type="project" value="UniProtKB-SubCell"/>
</dbReference>
<keyword evidence="3" id="KW-0508">mRNA splicing</keyword>
<evidence type="ECO:0000256" key="3">
    <source>
        <dbReference type="ARBA" id="ARBA00023187"/>
    </source>
</evidence>
<dbReference type="KEGG" id="tad:TRIADDRAFT_9582"/>
<keyword evidence="7" id="KW-1185">Reference proteome</keyword>
<dbReference type="RefSeq" id="XP_002110920.1">
    <property type="nucleotide sequence ID" value="XM_002110884.1"/>
</dbReference>
<dbReference type="AlphaFoldDB" id="B3RRT2"/>
<evidence type="ECO:0000256" key="4">
    <source>
        <dbReference type="ARBA" id="ARBA00023242"/>
    </source>
</evidence>
<sequence>LQQIEAIKQGKTPHFSDYMKNKLKENNIGYQMLLAAGWKEGTGLGSSGQGIVEPVNK</sequence>
<feature type="non-terminal residue" evidence="6">
    <location>
        <position position="57"/>
    </location>
</feature>
<comment type="subcellular location">
    <subcellularLocation>
        <location evidence="1">Nucleus</location>
    </subcellularLocation>
</comment>
<gene>
    <name evidence="6" type="ORF">TRIADDRAFT_9582</name>
</gene>
<dbReference type="STRING" id="10228.B3RRT2"/>
<dbReference type="GeneID" id="6751617"/>
<dbReference type="GO" id="GO:0003676">
    <property type="term" value="F:nucleic acid binding"/>
    <property type="evidence" value="ECO:0007669"/>
    <property type="project" value="InterPro"/>
</dbReference>
<dbReference type="HOGENOM" id="CLU_3002554_0_0_1"/>
<evidence type="ECO:0000313" key="7">
    <source>
        <dbReference type="Proteomes" id="UP000009022"/>
    </source>
</evidence>
<keyword evidence="4" id="KW-0539">Nucleus</keyword>
<reference evidence="6 7" key="1">
    <citation type="journal article" date="2008" name="Nature">
        <title>The Trichoplax genome and the nature of placozoans.</title>
        <authorList>
            <person name="Srivastava M."/>
            <person name="Begovic E."/>
            <person name="Chapman J."/>
            <person name="Putnam N.H."/>
            <person name="Hellsten U."/>
            <person name="Kawashima T."/>
            <person name="Kuo A."/>
            <person name="Mitros T."/>
            <person name="Salamov A."/>
            <person name="Carpenter M.L."/>
            <person name="Signorovitch A.Y."/>
            <person name="Moreno M.A."/>
            <person name="Kamm K."/>
            <person name="Grimwood J."/>
            <person name="Schmutz J."/>
            <person name="Shapiro H."/>
            <person name="Grigoriev I.V."/>
            <person name="Buss L.W."/>
            <person name="Schierwater B."/>
            <person name="Dellaporta S.L."/>
            <person name="Rokhsar D.S."/>
        </authorList>
    </citation>
    <scope>NUCLEOTIDE SEQUENCE [LARGE SCALE GENOMIC DNA]</scope>
    <source>
        <strain evidence="6 7">Grell-BS-1999</strain>
    </source>
</reference>
<dbReference type="EMBL" id="DS985243">
    <property type="protein sequence ID" value="EDV26924.1"/>
    <property type="molecule type" value="Genomic_DNA"/>
</dbReference>
<dbReference type="InParanoid" id="B3RRT2"/>
<dbReference type="PANTHER" id="PTHR23340">
    <property type="entry name" value="ARGININE/SERINE RICH SPLICING FACTOR SF4/14"/>
    <property type="match status" value="1"/>
</dbReference>
<dbReference type="Pfam" id="PF01585">
    <property type="entry name" value="G-patch"/>
    <property type="match status" value="1"/>
</dbReference>
<evidence type="ECO:0000256" key="2">
    <source>
        <dbReference type="ARBA" id="ARBA00022664"/>
    </source>
</evidence>
<dbReference type="GO" id="GO:0008380">
    <property type="term" value="P:RNA splicing"/>
    <property type="evidence" value="ECO:0007669"/>
    <property type="project" value="UniProtKB-KW"/>
</dbReference>
<dbReference type="SMART" id="SM00443">
    <property type="entry name" value="G_patch"/>
    <property type="match status" value="1"/>
</dbReference>
<feature type="domain" description="G-patch" evidence="5">
    <location>
        <begin position="25"/>
        <end position="57"/>
    </location>
</feature>
<dbReference type="PANTHER" id="PTHR23340:SF0">
    <property type="entry name" value="SURP AND G-PATCH DOMAIN-CONTAINING PROTEIN 1 ISOFORM X1"/>
    <property type="match status" value="1"/>
</dbReference>
<keyword evidence="2" id="KW-0507">mRNA processing</keyword>
<evidence type="ECO:0000259" key="5">
    <source>
        <dbReference type="PROSITE" id="PS50174"/>
    </source>
</evidence>
<accession>B3RRT2</accession>
<evidence type="ECO:0000313" key="6">
    <source>
        <dbReference type="EMBL" id="EDV26924.1"/>
    </source>
</evidence>
<protein>
    <recommendedName>
        <fullName evidence="5">G-patch domain-containing protein</fullName>
    </recommendedName>
</protein>
<dbReference type="InterPro" id="IPR040169">
    <property type="entry name" value="SUGP1/2"/>
</dbReference>
<dbReference type="eggNOG" id="KOG0965">
    <property type="taxonomic scope" value="Eukaryota"/>
</dbReference>
<dbReference type="GO" id="GO:0006397">
    <property type="term" value="P:mRNA processing"/>
    <property type="evidence" value="ECO:0007669"/>
    <property type="project" value="UniProtKB-KW"/>
</dbReference>
<feature type="non-terminal residue" evidence="6">
    <location>
        <position position="1"/>
    </location>
</feature>
<dbReference type="InterPro" id="IPR000467">
    <property type="entry name" value="G_patch_dom"/>
</dbReference>
<dbReference type="Proteomes" id="UP000009022">
    <property type="component" value="Unassembled WGS sequence"/>
</dbReference>
<dbReference type="CTD" id="6751617"/>